<keyword evidence="3" id="KW-0969">Cilium</keyword>
<dbReference type="NCBIfam" id="NF007987">
    <property type="entry name" value="PRK10715.1"/>
    <property type="match status" value="1"/>
</dbReference>
<protein>
    <submittedName>
        <fullName evidence="3">Flagella biosynthesis regulator Flk</fullName>
    </submittedName>
</protein>
<keyword evidence="4" id="KW-1185">Reference proteome</keyword>
<dbReference type="AlphaFoldDB" id="A0A5J5FV27"/>
<reference evidence="3 4" key="1">
    <citation type="submission" date="2019-09" db="EMBL/GenBank/DDBJ databases">
        <authorList>
            <person name="Li Y."/>
        </authorList>
    </citation>
    <scope>NUCLEOTIDE SEQUENCE [LARGE SCALE GENOMIC DNA]</scope>
    <source>
        <strain evidence="3 4">L3-3HA</strain>
    </source>
</reference>
<name>A0A5J5FV27_9GAMM</name>
<keyword evidence="2" id="KW-0812">Transmembrane</keyword>
<keyword evidence="2" id="KW-1133">Transmembrane helix</keyword>
<dbReference type="EMBL" id="VYKJ01000012">
    <property type="protein sequence ID" value="KAA8996969.1"/>
    <property type="molecule type" value="Genomic_DNA"/>
</dbReference>
<dbReference type="GO" id="GO:0010468">
    <property type="term" value="P:regulation of gene expression"/>
    <property type="evidence" value="ECO:0007669"/>
    <property type="project" value="InterPro"/>
</dbReference>
<feature type="region of interest" description="Disordered" evidence="1">
    <location>
        <begin position="1"/>
        <end position="38"/>
    </location>
</feature>
<dbReference type="InterPro" id="IPR023597">
    <property type="entry name" value="Flagellar_regulator_Flk"/>
</dbReference>
<dbReference type="Proteomes" id="UP000335415">
    <property type="component" value="Unassembled WGS sequence"/>
</dbReference>
<gene>
    <name evidence="3" type="ORF">FJU30_20160</name>
</gene>
<sequence>MQPVTGPVPPLTGDRTAGAGGSPPLKPHDPDQPLTPAQRTTLERLIVKILTISTLKSAEIWAGLRHDLGLPNNGELASRHFQPAEQLLQARLSQVQESHGRQQLLQQLTDLLPQGNNRQAVSDFIRQNFGHTVLSSLSSTQLQQVVSQLQNGQIAIPQPQQAAPALADRPLAAAEHSNLNQLVTKLAALNGEPPTRIWQALLEMQGLTSGEPLPARNFQMLSQYLQTQTSLLQLNTPPTLTTLHGALRQPADGQEQQLLLDYSQSRFNAGPNTPLTPAQIGELVTILFVDRLQRMKSQNHIETTLEPQPLLNPLIAALPLNWQPLFNKPRFLLIVGVCVLALLLWLLF</sequence>
<evidence type="ECO:0000256" key="2">
    <source>
        <dbReference type="SAM" id="Phobius"/>
    </source>
</evidence>
<feature type="compositionally biased region" description="Pro residues" evidence="1">
    <location>
        <begin position="1"/>
        <end position="10"/>
    </location>
</feature>
<proteinExistence type="predicted"/>
<evidence type="ECO:0000256" key="1">
    <source>
        <dbReference type="SAM" id="MobiDB-lite"/>
    </source>
</evidence>
<dbReference type="GO" id="GO:0016020">
    <property type="term" value="C:membrane"/>
    <property type="evidence" value="ECO:0007669"/>
    <property type="project" value="InterPro"/>
</dbReference>
<feature type="transmembrane region" description="Helical" evidence="2">
    <location>
        <begin position="331"/>
        <end position="347"/>
    </location>
</feature>
<keyword evidence="2" id="KW-0472">Membrane</keyword>
<accession>A0A5J5FV27</accession>
<organism evidence="3 4">
    <name type="scientific">Affinibrenneria salicis</name>
    <dbReference type="NCBI Taxonomy" id="2590031"/>
    <lineage>
        <taxon>Bacteria</taxon>
        <taxon>Pseudomonadati</taxon>
        <taxon>Pseudomonadota</taxon>
        <taxon>Gammaproteobacteria</taxon>
        <taxon>Enterobacterales</taxon>
        <taxon>Pectobacteriaceae</taxon>
        <taxon>Affinibrenneria</taxon>
    </lineage>
</organism>
<dbReference type="OrthoDB" id="6497287at2"/>
<keyword evidence="3" id="KW-0282">Flagellum</keyword>
<dbReference type="RefSeq" id="WP_150436769.1">
    <property type="nucleotide sequence ID" value="NZ_VYKJ01000012.1"/>
</dbReference>
<keyword evidence="3" id="KW-0966">Cell projection</keyword>
<evidence type="ECO:0000313" key="4">
    <source>
        <dbReference type="Proteomes" id="UP000335415"/>
    </source>
</evidence>
<comment type="caution">
    <text evidence="3">The sequence shown here is derived from an EMBL/GenBank/DDBJ whole genome shotgun (WGS) entry which is preliminary data.</text>
</comment>
<evidence type="ECO:0000313" key="3">
    <source>
        <dbReference type="EMBL" id="KAA8996969.1"/>
    </source>
</evidence>